<proteinExistence type="predicted"/>
<sequence>MDKLSKLAFERLPMPLATGQHRLDYRVITLPPLPTLYLLLLPLPLVVHIVLNILMLLMPLVSNWIRICL</sequence>
<evidence type="ECO:0000313" key="2">
    <source>
        <dbReference type="EMBL" id="KUM45387.1"/>
    </source>
</evidence>
<name>A0A101LU48_PICGL</name>
<keyword evidence="2" id="KW-0496">Mitochondrion</keyword>
<geneLocation type="mitochondrion" evidence="2"/>
<dbReference type="AlphaFoldDB" id="A0A101LU48"/>
<feature type="transmembrane region" description="Helical" evidence="1">
    <location>
        <begin position="36"/>
        <end position="57"/>
    </location>
</feature>
<protein>
    <submittedName>
        <fullName evidence="2">Uncharacterized protein</fullName>
    </submittedName>
</protein>
<evidence type="ECO:0000256" key="1">
    <source>
        <dbReference type="SAM" id="Phobius"/>
    </source>
</evidence>
<reference evidence="2" key="1">
    <citation type="journal article" date="2015" name="Genome Biol. Evol.">
        <title>Organellar Genomes of White Spruce (Picea glauca): Assembly and Annotation.</title>
        <authorList>
            <person name="Jackman S.D."/>
            <person name="Warren R.L."/>
            <person name="Gibb E.A."/>
            <person name="Vandervalk B.P."/>
            <person name="Mohamadi H."/>
            <person name="Chu J."/>
            <person name="Raymond A."/>
            <person name="Pleasance S."/>
            <person name="Coope R."/>
            <person name="Wildung M.R."/>
            <person name="Ritland C.E."/>
            <person name="Bousquet J."/>
            <person name="Jones S.J."/>
            <person name="Bohlmann J."/>
            <person name="Birol I."/>
        </authorList>
    </citation>
    <scope>NUCLEOTIDE SEQUENCE [LARGE SCALE GENOMIC DNA]</scope>
    <source>
        <tissue evidence="2">Flushing bud</tissue>
    </source>
</reference>
<keyword evidence="1" id="KW-0472">Membrane</keyword>
<organism evidence="2">
    <name type="scientific">Picea glauca</name>
    <name type="common">White spruce</name>
    <name type="synonym">Pinus glauca</name>
    <dbReference type="NCBI Taxonomy" id="3330"/>
    <lineage>
        <taxon>Eukaryota</taxon>
        <taxon>Viridiplantae</taxon>
        <taxon>Streptophyta</taxon>
        <taxon>Embryophyta</taxon>
        <taxon>Tracheophyta</taxon>
        <taxon>Spermatophyta</taxon>
        <taxon>Pinopsida</taxon>
        <taxon>Pinidae</taxon>
        <taxon>Conifers I</taxon>
        <taxon>Pinales</taxon>
        <taxon>Pinaceae</taxon>
        <taxon>Picea</taxon>
    </lineage>
</organism>
<gene>
    <name evidence="2" type="ORF">ABT39_MTgene2654</name>
</gene>
<keyword evidence="1" id="KW-0812">Transmembrane</keyword>
<comment type="caution">
    <text evidence="2">The sequence shown here is derived from an EMBL/GenBank/DDBJ whole genome shotgun (WGS) entry which is preliminary data.</text>
</comment>
<accession>A0A101LU48</accession>
<dbReference type="EMBL" id="LKAM01000019">
    <property type="protein sequence ID" value="KUM45387.1"/>
    <property type="molecule type" value="Genomic_DNA"/>
</dbReference>
<keyword evidence="1" id="KW-1133">Transmembrane helix</keyword>